<proteinExistence type="inferred from homology"/>
<dbReference type="GO" id="GO:0015627">
    <property type="term" value="C:type II protein secretion system complex"/>
    <property type="evidence" value="ECO:0007669"/>
    <property type="project" value="InterPro"/>
</dbReference>
<evidence type="ECO:0000313" key="4">
    <source>
        <dbReference type="EMBL" id="HGH61918.1"/>
    </source>
</evidence>
<evidence type="ECO:0000256" key="3">
    <source>
        <dbReference type="SAM" id="Phobius"/>
    </source>
</evidence>
<dbReference type="NCBIfam" id="TIGR02532">
    <property type="entry name" value="IV_pilin_GFxxxE"/>
    <property type="match status" value="1"/>
</dbReference>
<dbReference type="InterPro" id="IPR045584">
    <property type="entry name" value="Pilin-like"/>
</dbReference>
<dbReference type="Gene3D" id="3.30.700.10">
    <property type="entry name" value="Glycoprotein, Type 4 Pilin"/>
    <property type="match status" value="1"/>
</dbReference>
<evidence type="ECO:0000256" key="2">
    <source>
        <dbReference type="ARBA" id="ARBA00022481"/>
    </source>
</evidence>
<accession>A0A7C4AT16</accession>
<reference evidence="4" key="1">
    <citation type="journal article" date="2020" name="mSystems">
        <title>Genome- and Community-Level Interaction Insights into Carbon Utilization and Element Cycling Functions of Hydrothermarchaeota in Hydrothermal Sediment.</title>
        <authorList>
            <person name="Zhou Z."/>
            <person name="Liu Y."/>
            <person name="Xu W."/>
            <person name="Pan J."/>
            <person name="Luo Z.H."/>
            <person name="Li M."/>
        </authorList>
    </citation>
    <scope>NUCLEOTIDE SEQUENCE [LARGE SCALE GENOMIC DNA]</scope>
    <source>
        <strain evidence="4">SpSt-769</strain>
    </source>
</reference>
<feature type="transmembrane region" description="Helical" evidence="3">
    <location>
        <begin position="12"/>
        <end position="30"/>
    </location>
</feature>
<dbReference type="PANTHER" id="PTHR30093:SF34">
    <property type="entry name" value="PREPILIN PEPTIDASE-DEPENDENT PROTEIN D"/>
    <property type="match status" value="1"/>
</dbReference>
<dbReference type="PROSITE" id="PS00409">
    <property type="entry name" value="PROKAR_NTER_METHYL"/>
    <property type="match status" value="1"/>
</dbReference>
<dbReference type="EMBL" id="DTGT01000376">
    <property type="protein sequence ID" value="HGH61918.1"/>
    <property type="molecule type" value="Genomic_DNA"/>
</dbReference>
<dbReference type="GO" id="GO:0015628">
    <property type="term" value="P:protein secretion by the type II secretion system"/>
    <property type="evidence" value="ECO:0007669"/>
    <property type="project" value="InterPro"/>
</dbReference>
<keyword evidence="3" id="KW-1133">Transmembrane helix</keyword>
<gene>
    <name evidence="4" type="ORF">ENV54_11550</name>
</gene>
<name>A0A7C4AT16_9BACT</name>
<dbReference type="InterPro" id="IPR000983">
    <property type="entry name" value="Bac_GSPG_pilin"/>
</dbReference>
<dbReference type="AlphaFoldDB" id="A0A7C4AT16"/>
<sequence length="135" mass="13852">MKNQKGFTLVELMVVIAIIGIITAIAIPYYNNYKKTACDQAAISDLYNVKAAVQKYLTDATLKGTAVATDVAGAVTAVLADTTGQYGYPGPTQKCGVTMSSSGSVVTAKASAGTAQGTKGWTLDMAGGKDPQPVP</sequence>
<comment type="caution">
    <text evidence="4">The sequence shown here is derived from an EMBL/GenBank/DDBJ whole genome shotgun (WGS) entry which is preliminary data.</text>
</comment>
<dbReference type="Pfam" id="PF07963">
    <property type="entry name" value="N_methyl"/>
    <property type="match status" value="1"/>
</dbReference>
<dbReference type="InterPro" id="IPR012902">
    <property type="entry name" value="N_methyl_site"/>
</dbReference>
<dbReference type="PRINTS" id="PR00813">
    <property type="entry name" value="BCTERIALGSPG"/>
</dbReference>
<keyword evidence="2" id="KW-0488">Methylation</keyword>
<keyword evidence="3" id="KW-0812">Transmembrane</keyword>
<dbReference type="PANTHER" id="PTHR30093">
    <property type="entry name" value="GENERAL SECRETION PATHWAY PROTEIN G"/>
    <property type="match status" value="1"/>
</dbReference>
<comment type="similarity">
    <text evidence="1">Belongs to the N-Me-Phe pilin family.</text>
</comment>
<dbReference type="SUPFAM" id="SSF54523">
    <property type="entry name" value="Pili subunits"/>
    <property type="match status" value="1"/>
</dbReference>
<keyword evidence="3" id="KW-0472">Membrane</keyword>
<evidence type="ECO:0000256" key="1">
    <source>
        <dbReference type="ARBA" id="ARBA00005233"/>
    </source>
</evidence>
<organism evidence="4">
    <name type="scientific">Desulfomonile tiedjei</name>
    <dbReference type="NCBI Taxonomy" id="2358"/>
    <lineage>
        <taxon>Bacteria</taxon>
        <taxon>Pseudomonadati</taxon>
        <taxon>Thermodesulfobacteriota</taxon>
        <taxon>Desulfomonilia</taxon>
        <taxon>Desulfomonilales</taxon>
        <taxon>Desulfomonilaceae</taxon>
        <taxon>Desulfomonile</taxon>
    </lineage>
</organism>
<protein>
    <submittedName>
        <fullName evidence="4">Prepilin-type N-terminal cleavage/methylation domain-containing protein</fullName>
    </submittedName>
</protein>